<gene>
    <name evidence="1" type="ORF">GCM10011340_23040</name>
</gene>
<reference evidence="2" key="1">
    <citation type="journal article" date="2019" name="Int. J. Syst. Evol. Microbiol.">
        <title>The Global Catalogue of Microorganisms (GCM) 10K type strain sequencing project: providing services to taxonomists for standard genome sequencing and annotation.</title>
        <authorList>
            <consortium name="The Broad Institute Genomics Platform"/>
            <consortium name="The Broad Institute Genome Sequencing Center for Infectious Disease"/>
            <person name="Wu L."/>
            <person name="Ma J."/>
        </authorList>
    </citation>
    <scope>NUCLEOTIDE SEQUENCE [LARGE SCALE GENOMIC DNA]</scope>
    <source>
        <strain evidence="2">CGMCC 1.15111</strain>
    </source>
</reference>
<organism evidence="1 2">
    <name type="scientific">Roseivirga thermotolerans</name>
    <dbReference type="NCBI Taxonomy" id="1758176"/>
    <lineage>
        <taxon>Bacteria</taxon>
        <taxon>Pseudomonadati</taxon>
        <taxon>Bacteroidota</taxon>
        <taxon>Cytophagia</taxon>
        <taxon>Cytophagales</taxon>
        <taxon>Roseivirgaceae</taxon>
        <taxon>Roseivirga</taxon>
    </lineage>
</organism>
<evidence type="ECO:0000313" key="2">
    <source>
        <dbReference type="Proteomes" id="UP000658258"/>
    </source>
</evidence>
<keyword evidence="2" id="KW-1185">Reference proteome</keyword>
<evidence type="ECO:0000313" key="1">
    <source>
        <dbReference type="EMBL" id="GHE66988.1"/>
    </source>
</evidence>
<sequence>MKKLFFASLILFLAACTEEGPTITEPASGSFQFNISRHTINNSATLEATVEKNVVPAQVFNRNGSQIRSIELVDLKATIQNYNNSGSAEERMTLILQTRIDDQLTEIGRLEELVLENKSGIVLFEEGNSKSVLSSAQVGSLEAILDNYEPFSFVLTTQLNKTVDSDFSVVLSLNVNLMVAHD</sequence>
<dbReference type="PROSITE" id="PS51257">
    <property type="entry name" value="PROKAR_LIPOPROTEIN"/>
    <property type="match status" value="1"/>
</dbReference>
<protein>
    <recommendedName>
        <fullName evidence="3">Lipid/polyisoprenoid-binding YceI-like domain-containing protein</fullName>
    </recommendedName>
</protein>
<accession>A0ABQ3I9L5</accession>
<dbReference type="RefSeq" id="WP_189630407.1">
    <property type="nucleotide sequence ID" value="NZ_BNAG01000003.1"/>
</dbReference>
<dbReference type="Proteomes" id="UP000658258">
    <property type="component" value="Unassembled WGS sequence"/>
</dbReference>
<evidence type="ECO:0008006" key="3">
    <source>
        <dbReference type="Google" id="ProtNLM"/>
    </source>
</evidence>
<name>A0ABQ3I9L5_9BACT</name>
<dbReference type="EMBL" id="BNAG01000003">
    <property type="protein sequence ID" value="GHE66988.1"/>
    <property type="molecule type" value="Genomic_DNA"/>
</dbReference>
<proteinExistence type="predicted"/>
<comment type="caution">
    <text evidence="1">The sequence shown here is derived from an EMBL/GenBank/DDBJ whole genome shotgun (WGS) entry which is preliminary data.</text>
</comment>